<dbReference type="Proteomes" id="UP000070186">
    <property type="component" value="Unassembled WGS sequence"/>
</dbReference>
<organism evidence="1 2">
    <name type="scientific">Dechloromonas denitrificans</name>
    <dbReference type="NCBI Taxonomy" id="281362"/>
    <lineage>
        <taxon>Bacteria</taxon>
        <taxon>Pseudomonadati</taxon>
        <taxon>Pseudomonadota</taxon>
        <taxon>Betaproteobacteria</taxon>
        <taxon>Rhodocyclales</taxon>
        <taxon>Azonexaceae</taxon>
        <taxon>Dechloromonas</taxon>
    </lineage>
</organism>
<dbReference type="EMBL" id="LODL01000035">
    <property type="protein sequence ID" value="KXB29803.1"/>
    <property type="molecule type" value="Genomic_DNA"/>
</dbReference>
<evidence type="ECO:0008006" key="3">
    <source>
        <dbReference type="Google" id="ProtNLM"/>
    </source>
</evidence>
<comment type="caution">
    <text evidence="1">The sequence shown here is derived from an EMBL/GenBank/DDBJ whole genome shotgun (WGS) entry which is preliminary data.</text>
</comment>
<proteinExistence type="predicted"/>
<dbReference type="NCBIfam" id="TIGR03993">
    <property type="entry name" value="hydrog_HybE"/>
    <property type="match status" value="1"/>
</dbReference>
<dbReference type="AlphaFoldDB" id="A0A133XFV4"/>
<gene>
    <name evidence="1" type="ORF">AT959_17940</name>
</gene>
<accession>A0A133XFV4</accession>
<name>A0A133XFV4_9RHOO</name>
<keyword evidence="2" id="KW-1185">Reference proteome</keyword>
<reference evidence="1 2" key="1">
    <citation type="submission" date="2015-12" db="EMBL/GenBank/DDBJ databases">
        <title>Nitrous oxide reduction kinetics distinguish bacteria harboring typical versus atypical NosZ.</title>
        <authorList>
            <person name="Yoon S."/>
            <person name="Nissen S."/>
            <person name="Park D."/>
            <person name="Sanford R.A."/>
            <person name="Loeffler F.E."/>
        </authorList>
    </citation>
    <scope>NUCLEOTIDE SEQUENCE [LARGE SCALE GENOMIC DNA]</scope>
    <source>
        <strain evidence="1 2">ATCC BAA-841</strain>
    </source>
</reference>
<evidence type="ECO:0000313" key="2">
    <source>
        <dbReference type="Proteomes" id="UP000070186"/>
    </source>
</evidence>
<protein>
    <recommendedName>
        <fullName evidence="3">Rubredoxin</fullName>
    </recommendedName>
</protein>
<dbReference type="RefSeq" id="WP_066886134.1">
    <property type="nucleotide sequence ID" value="NZ_LODL01000035.1"/>
</dbReference>
<dbReference type="STRING" id="281362.AT959_17940"/>
<dbReference type="InterPro" id="IPR023994">
    <property type="entry name" value="NiFe-hyd_HybE"/>
</dbReference>
<evidence type="ECO:0000313" key="1">
    <source>
        <dbReference type="EMBL" id="KXB29803.1"/>
    </source>
</evidence>
<dbReference type="InterPro" id="IPR038530">
    <property type="entry name" value="NiFe-hyd_HybE_sf"/>
</dbReference>
<dbReference type="Pfam" id="PF11939">
    <property type="entry name" value="NiFe-hyd_HybE"/>
    <property type="match status" value="1"/>
</dbReference>
<sequence length="155" mass="16646">MKIWASDPSPDLVAVFRDIAATRMADLPICNARLQVEAVGFQRTAAGHWAGVMITPWAINLLCLPGQLDGWPALAACSKHDWRFPSGDYEFTVADEASLGNYHLCSLFSPVLEFDSHEQARLTALAAAHALFAEPLSAPASAPAPTRRAFLGLSG</sequence>
<dbReference type="Gene3D" id="3.30.1460.40">
    <property type="entry name" value="[NiFe]-hydrogenase assembly chaperone, HybE"/>
    <property type="match status" value="1"/>
</dbReference>